<comment type="caution">
    <text evidence="1">The sequence shown here is derived from an EMBL/GenBank/DDBJ whole genome shotgun (WGS) entry which is preliminary data.</text>
</comment>
<reference evidence="1 2" key="1">
    <citation type="submission" date="2015-02" db="EMBL/GenBank/DDBJ databases">
        <title>Single-cell genomics of uncultivated deep-branching MTB reveals a conserved set of magnetosome genes.</title>
        <authorList>
            <person name="Kolinko S."/>
            <person name="Richter M."/>
            <person name="Glockner F.O."/>
            <person name="Brachmann A."/>
            <person name="Schuler D."/>
        </authorList>
    </citation>
    <scope>NUCLEOTIDE SEQUENCE [LARGE SCALE GENOMIC DNA]</scope>
    <source>
        <strain evidence="1">TM-1</strain>
    </source>
</reference>
<name>A0A0F3GJI0_9BACT</name>
<dbReference type="EMBL" id="LACI01002461">
    <property type="protein sequence ID" value="KJU81982.1"/>
    <property type="molecule type" value="Genomic_DNA"/>
</dbReference>
<dbReference type="Proteomes" id="UP000033423">
    <property type="component" value="Unassembled WGS sequence"/>
</dbReference>
<gene>
    <name evidence="1" type="ORF">MBAV_005826</name>
</gene>
<keyword evidence="2" id="KW-1185">Reference proteome</keyword>
<protein>
    <submittedName>
        <fullName evidence="1">Secreted protein</fullName>
    </submittedName>
</protein>
<sequence length="146" mass="16516">MGTLSIRVMRESISSAFSLLFMLARVFLNANGLLPACMRAPFKTILLSLPALNHFFNNDVILLYSSFSMSEGSTMIVDANRFGSFASTTLRVFLIITSRRSSCSFSLLTGILWSPRFIYSCLKLFSVLNWPGLRRVMRLYSSTRLF</sequence>
<proteinExistence type="predicted"/>
<evidence type="ECO:0000313" key="2">
    <source>
        <dbReference type="Proteomes" id="UP000033423"/>
    </source>
</evidence>
<organism evidence="1 2">
    <name type="scientific">Candidatus Magnetobacterium bavaricum</name>
    <dbReference type="NCBI Taxonomy" id="29290"/>
    <lineage>
        <taxon>Bacteria</taxon>
        <taxon>Pseudomonadati</taxon>
        <taxon>Nitrospirota</taxon>
        <taxon>Thermodesulfovibrionia</taxon>
        <taxon>Thermodesulfovibrionales</taxon>
        <taxon>Candidatus Magnetobacteriaceae</taxon>
        <taxon>Candidatus Magnetobacterium</taxon>
    </lineage>
</organism>
<dbReference type="AlphaFoldDB" id="A0A0F3GJI0"/>
<accession>A0A0F3GJI0</accession>
<evidence type="ECO:0000313" key="1">
    <source>
        <dbReference type="EMBL" id="KJU81982.1"/>
    </source>
</evidence>